<dbReference type="Gene3D" id="2.170.130.10">
    <property type="entry name" value="TonB-dependent receptor, plug domain"/>
    <property type="match status" value="1"/>
</dbReference>
<dbReference type="SUPFAM" id="SSF56935">
    <property type="entry name" value="Porins"/>
    <property type="match status" value="1"/>
</dbReference>
<feature type="signal peptide" evidence="2">
    <location>
        <begin position="1"/>
        <end position="21"/>
    </location>
</feature>
<feature type="chain" id="PRO_5032570271" description="TonB-dependent receptor" evidence="2">
    <location>
        <begin position="22"/>
        <end position="944"/>
    </location>
</feature>
<feature type="compositionally biased region" description="Basic residues" evidence="1">
    <location>
        <begin position="768"/>
        <end position="777"/>
    </location>
</feature>
<keyword evidence="4" id="KW-1185">Reference proteome</keyword>
<feature type="region of interest" description="Disordered" evidence="1">
    <location>
        <begin position="22"/>
        <end position="48"/>
    </location>
</feature>
<evidence type="ECO:0000256" key="1">
    <source>
        <dbReference type="SAM" id="MobiDB-lite"/>
    </source>
</evidence>
<feature type="region of interest" description="Disordered" evidence="1">
    <location>
        <begin position="686"/>
        <end position="783"/>
    </location>
</feature>
<feature type="compositionally biased region" description="Low complexity" evidence="1">
    <location>
        <begin position="748"/>
        <end position="767"/>
    </location>
</feature>
<evidence type="ECO:0000313" key="3">
    <source>
        <dbReference type="EMBL" id="MBB5719669.1"/>
    </source>
</evidence>
<dbReference type="AlphaFoldDB" id="A0A840Z1K8"/>
<reference evidence="3 4" key="1">
    <citation type="submission" date="2020-08" db="EMBL/GenBank/DDBJ databases">
        <title>Genomic Encyclopedia of Type Strains, Phase IV (KMG-IV): sequencing the most valuable type-strain genomes for metagenomic binning, comparative biology and taxonomic classification.</title>
        <authorList>
            <person name="Goeker M."/>
        </authorList>
    </citation>
    <scope>NUCLEOTIDE SEQUENCE [LARGE SCALE GENOMIC DNA]</scope>
    <source>
        <strain evidence="3 4">DSM 27203</strain>
    </source>
</reference>
<protein>
    <recommendedName>
        <fullName evidence="5">TonB-dependent receptor</fullName>
    </recommendedName>
</protein>
<feature type="compositionally biased region" description="Polar residues" evidence="1">
    <location>
        <begin position="712"/>
        <end position="739"/>
    </location>
</feature>
<proteinExistence type="predicted"/>
<evidence type="ECO:0000313" key="4">
    <source>
        <dbReference type="Proteomes" id="UP000554342"/>
    </source>
</evidence>
<feature type="compositionally biased region" description="Gly residues" evidence="1">
    <location>
        <begin position="696"/>
        <end position="706"/>
    </location>
</feature>
<dbReference type="RefSeq" id="WP_184004708.1">
    <property type="nucleotide sequence ID" value="NZ_BAABIF010000030.1"/>
</dbReference>
<keyword evidence="2" id="KW-0732">Signal</keyword>
<dbReference type="PANTHER" id="PTHR47234">
    <property type="match status" value="1"/>
</dbReference>
<evidence type="ECO:0000256" key="2">
    <source>
        <dbReference type="SAM" id="SignalP"/>
    </source>
</evidence>
<dbReference type="Proteomes" id="UP000554342">
    <property type="component" value="Unassembled WGS sequence"/>
</dbReference>
<sequence>MIRFTLATTALLLSTSPAALAAQTHATQPSGAETPAPTPTPSASAQVVEGSGDIVVTGERERGGVIGDIQPEEQLGPADIRAYGVSSVSDLLTELAADTGSGMGSGRPVVLVNGRRISGFREIRDLPVEAIARVDILPEEVALKYGYRADQKVVNIVLREHFRATTAEVKDKVPTAGGNNDLQLEGHYLKLTPNGRLDVEVEGETQSRLLESQRGILPTSSGAPYALAGNITSPSGGAIDPALTALAGSPITVAGVIPTTGAPTLDDFSTTANPTDDTSARTLEPSKKRTSVNAVYATKVFGDVNATINLSLEGERDTSWQGWAGAQLLVPSDNPYSPFSNDVLLNRYADTSQPLTSTVGTLTGHAGVTLNGVLSRWQWTLTGAYDRVDTRTDTATGVDIGAVQQMLMLGDNSLNPFTPDFLTSGLGQYYDNARSVSDVGQLNALITGSPLTLPAGPVTTSFNLEFDDNQLHSNSTRSGVYQRIAVGRTVEAGQVNVDLPIANKSRAVLSTLGKLSLNGNAQVRQLSDFGTLTSLGYGLHWTPVDPVSLLVSVTQEDGEPTPQQLGNPTILTPNTRIFDYVTGQTVDVTQISGGNPNLIADNRHVMKIELNLNPLKDVRLNAQYVTERIRNPIESFPSATAQIEAAFPDRFVRGPDGQLVQVDSRPVNFEQSDRQQLRWGINFTKRLGGDERGRFGGRGGGGGGGWRRQNRQDAASSDRQSSLDPQAKSAQGGQTTQDGASGDKATKGADNSGNAQAQNQSAQNNRQAQRRGGRGGHRPFGGGGGRLRISLYHTIHLQDRILIRPGVAPLDLLNGAALGNSGGQPRHEVQLNAALFKNGFGGRLSADWQSATHVDGGTNGDDSLRFSDLATFNLRLFADLGRRQGLVARHSWLRGARISLSIDNIFDTRQHVTDAQGEVPLRYQPGYLDPLGRTISISLRKMFF</sequence>
<organism evidence="3 4">
    <name type="scientific">Stakelama sediminis</name>
    <dbReference type="NCBI Taxonomy" id="463200"/>
    <lineage>
        <taxon>Bacteria</taxon>
        <taxon>Pseudomonadati</taxon>
        <taxon>Pseudomonadota</taxon>
        <taxon>Alphaproteobacteria</taxon>
        <taxon>Sphingomonadales</taxon>
        <taxon>Sphingomonadaceae</taxon>
        <taxon>Stakelama</taxon>
    </lineage>
</organism>
<name>A0A840Z1K8_9SPHN</name>
<dbReference type="PANTHER" id="PTHR47234:SF2">
    <property type="entry name" value="TONB-DEPENDENT RECEPTOR"/>
    <property type="match status" value="1"/>
</dbReference>
<accession>A0A840Z1K8</accession>
<feature type="compositionally biased region" description="Low complexity" evidence="1">
    <location>
        <begin position="22"/>
        <end position="45"/>
    </location>
</feature>
<comment type="caution">
    <text evidence="3">The sequence shown here is derived from an EMBL/GenBank/DDBJ whole genome shotgun (WGS) entry which is preliminary data.</text>
</comment>
<gene>
    <name evidence="3" type="ORF">FHR23_002617</name>
</gene>
<dbReference type="EMBL" id="JACIJI010000005">
    <property type="protein sequence ID" value="MBB5719669.1"/>
    <property type="molecule type" value="Genomic_DNA"/>
</dbReference>
<evidence type="ECO:0008006" key="5">
    <source>
        <dbReference type="Google" id="ProtNLM"/>
    </source>
</evidence>
<dbReference type="InterPro" id="IPR037066">
    <property type="entry name" value="Plug_dom_sf"/>
</dbReference>